<dbReference type="Proteomes" id="UP000022910">
    <property type="component" value="Unassembled WGS sequence"/>
</dbReference>
<feature type="domain" description="ZNFX1" evidence="5">
    <location>
        <begin position="137"/>
        <end position="239"/>
    </location>
</feature>
<feature type="compositionally biased region" description="Low complexity" evidence="2">
    <location>
        <begin position="26"/>
        <end position="35"/>
    </location>
</feature>
<comment type="caution">
    <text evidence="6">The sequence shown here is derived from an EMBL/GenBank/DDBJ whole genome shotgun (WGS) entry which is preliminary data.</text>
</comment>
<protein>
    <submittedName>
        <fullName evidence="6">ATP-dependent RNA helicase NAM7</fullName>
    </submittedName>
</protein>
<dbReference type="OMA" id="EWIMVEA"/>
<dbReference type="Pfam" id="PF13087">
    <property type="entry name" value="AAA_12"/>
    <property type="match status" value="1"/>
</dbReference>
<evidence type="ECO:0000259" key="4">
    <source>
        <dbReference type="Pfam" id="PF13087"/>
    </source>
</evidence>
<keyword evidence="6" id="KW-0347">Helicase</keyword>
<keyword evidence="6" id="KW-0547">Nucleotide-binding</keyword>
<dbReference type="OrthoDB" id="409395at2759"/>
<feature type="domain" description="DNA2/NAM7 helicase helicase" evidence="3">
    <location>
        <begin position="316"/>
        <end position="699"/>
    </location>
</feature>
<reference evidence="6 7" key="1">
    <citation type="submission" date="2014-02" db="EMBL/GenBank/DDBJ databases">
        <title>Single nucleus genome sequencing reveals high similarity among nuclei of an endomycorrhizal fungus.</title>
        <authorList>
            <person name="Lin K."/>
            <person name="Geurts R."/>
            <person name="Zhang Z."/>
            <person name="Limpens E."/>
            <person name="Saunders D.G."/>
            <person name="Mu D."/>
            <person name="Pang E."/>
            <person name="Cao H."/>
            <person name="Cha H."/>
            <person name="Lin T."/>
            <person name="Zhou Q."/>
            <person name="Shang Y."/>
            <person name="Li Y."/>
            <person name="Ivanov S."/>
            <person name="Sharma T."/>
            <person name="Velzen R.V."/>
            <person name="Ruijter N.D."/>
            <person name="Aanen D.K."/>
            <person name="Win J."/>
            <person name="Kamoun S."/>
            <person name="Bisseling T."/>
            <person name="Huang S."/>
        </authorList>
    </citation>
    <scope>NUCLEOTIDE SEQUENCE [LARGE SCALE GENOMIC DNA]</scope>
    <source>
        <strain evidence="7">DAOM197198w</strain>
    </source>
</reference>
<dbReference type="SMR" id="A0A015KM05"/>
<evidence type="ECO:0000259" key="5">
    <source>
        <dbReference type="Pfam" id="PF25396"/>
    </source>
</evidence>
<evidence type="ECO:0000313" key="7">
    <source>
        <dbReference type="Proteomes" id="UP000022910"/>
    </source>
</evidence>
<dbReference type="EMBL" id="JEMT01017251">
    <property type="protein sequence ID" value="EXX68564.1"/>
    <property type="molecule type" value="Genomic_DNA"/>
</dbReference>
<keyword evidence="6" id="KW-0378">Hydrolase</keyword>
<dbReference type="InterPro" id="IPR041677">
    <property type="entry name" value="DNA2/NAM7_AAA_11"/>
</dbReference>
<dbReference type="InterPro" id="IPR027417">
    <property type="entry name" value="P-loop_NTPase"/>
</dbReference>
<feature type="region of interest" description="Disordered" evidence="2">
    <location>
        <begin position="1"/>
        <end position="52"/>
    </location>
</feature>
<keyword evidence="7" id="KW-1185">Reference proteome</keyword>
<dbReference type="GO" id="GO:0004386">
    <property type="term" value="F:helicase activity"/>
    <property type="evidence" value="ECO:0007669"/>
    <property type="project" value="UniProtKB-KW"/>
</dbReference>
<name>A0A015KM05_RHIIW</name>
<dbReference type="InterPro" id="IPR045055">
    <property type="entry name" value="DNA2/NAM7-like"/>
</dbReference>
<gene>
    <name evidence="6" type="ORF">RirG_104010</name>
</gene>
<feature type="compositionally biased region" description="Gly residues" evidence="2">
    <location>
        <begin position="36"/>
        <end position="46"/>
    </location>
</feature>
<dbReference type="PANTHER" id="PTHR10887:SF341">
    <property type="entry name" value="NFX1-TYPE ZINC FINGER-CONTAINING PROTEIN 1"/>
    <property type="match status" value="1"/>
</dbReference>
<evidence type="ECO:0000259" key="3">
    <source>
        <dbReference type="Pfam" id="PF13086"/>
    </source>
</evidence>
<dbReference type="CDD" id="cd18808">
    <property type="entry name" value="SF1_C_Upf1"/>
    <property type="match status" value="1"/>
</dbReference>
<feature type="domain" description="DNA2/NAM7 helicase-like C-terminal" evidence="4">
    <location>
        <begin position="711"/>
        <end position="900"/>
    </location>
</feature>
<organism evidence="6 7">
    <name type="scientific">Rhizophagus irregularis (strain DAOM 197198w)</name>
    <name type="common">Glomus intraradices</name>
    <dbReference type="NCBI Taxonomy" id="1432141"/>
    <lineage>
        <taxon>Eukaryota</taxon>
        <taxon>Fungi</taxon>
        <taxon>Fungi incertae sedis</taxon>
        <taxon>Mucoromycota</taxon>
        <taxon>Glomeromycotina</taxon>
        <taxon>Glomeromycetes</taxon>
        <taxon>Glomerales</taxon>
        <taxon>Glomeraceae</taxon>
        <taxon>Rhizophagus</taxon>
    </lineage>
</organism>
<evidence type="ECO:0000313" key="6">
    <source>
        <dbReference type="EMBL" id="EXX68564.1"/>
    </source>
</evidence>
<dbReference type="InterPro" id="IPR057373">
    <property type="entry name" value="ZNFX1"/>
</dbReference>
<dbReference type="InterPro" id="IPR041679">
    <property type="entry name" value="DNA2/NAM7-like_C"/>
</dbReference>
<keyword evidence="6" id="KW-0067">ATP-binding</keyword>
<feature type="coiled-coil region" evidence="1">
    <location>
        <begin position="599"/>
        <end position="626"/>
    </location>
</feature>
<evidence type="ECO:0000256" key="1">
    <source>
        <dbReference type="SAM" id="Coils"/>
    </source>
</evidence>
<dbReference type="SUPFAM" id="SSF52540">
    <property type="entry name" value="P-loop containing nucleoside triphosphate hydrolases"/>
    <property type="match status" value="1"/>
</dbReference>
<keyword evidence="1" id="KW-0175">Coiled coil</keyword>
<dbReference type="Pfam" id="PF25396">
    <property type="entry name" value="ZNFX1"/>
    <property type="match status" value="1"/>
</dbReference>
<dbReference type="Gene3D" id="3.40.50.300">
    <property type="entry name" value="P-loop containing nucleotide triphosphate hydrolases"/>
    <property type="match status" value="3"/>
</dbReference>
<accession>A0A015KM05</accession>
<dbReference type="InterPro" id="IPR047187">
    <property type="entry name" value="SF1_C_Upf1"/>
</dbReference>
<dbReference type="GO" id="GO:0031380">
    <property type="term" value="C:nuclear RNA-directed RNA polymerase complex"/>
    <property type="evidence" value="ECO:0007669"/>
    <property type="project" value="TreeGrafter"/>
</dbReference>
<proteinExistence type="predicted"/>
<dbReference type="HOGENOM" id="CLU_001066_0_0_1"/>
<dbReference type="PANTHER" id="PTHR10887">
    <property type="entry name" value="DNA2/NAM7 HELICASE FAMILY"/>
    <property type="match status" value="1"/>
</dbReference>
<evidence type="ECO:0000256" key="2">
    <source>
        <dbReference type="SAM" id="MobiDB-lite"/>
    </source>
</evidence>
<dbReference type="Pfam" id="PF13086">
    <property type="entry name" value="AAA_11"/>
    <property type="match status" value="1"/>
</dbReference>
<feature type="compositionally biased region" description="Basic residues" evidence="2">
    <location>
        <begin position="1"/>
        <end position="13"/>
    </location>
</feature>
<sequence>MTYKRGQGKKKNTGQKTSDYGRDTNNRNNQRNNNTRGGGKGRGGGSRYDNKRNDTILPVLQEFHVTEKKGFRAIPIIPTEKELLGPRPEDIPVNNIDGPYESLDEYLKTHYELLREDCLRPLREGIRLFRKKAEEIRTLRIYEKVNLVRISFTSIGVVHRISFTVKHNERVIWPTSKRLLPGTLVVFSKDNFDTMKFGTVYNRSLSLLERNYDLQVDVLFRFEDIEFEWSDGYVMVETTSSYFEAYKHVLNVLQELDPDTLPFKEHIVELNKEIDIPEYLKIRQPTYKFETDDTVCEKTFDISGVWPAVENIFPTLHTSQYDALKRMLTCRLALIQGPPGTGKTYVGLKAVKMLIDNLPYKIVVACQTNHALDQFLEGIQKFEDQIVRLGSRSKSDTIKMLTLYNKRQDIKSSDRPFKNSEINGLFKQKEQITREMIALCEEIENPFLELEYIKEKGYLSTEQISNLMQDDWFCSSSTNDNGERDYIQEWLEPSITAATSRQNDIDFQINQLILQDGGNQIEDEDEVDEEDIKDAEADFHGNDDNQFMSDVPFVNLRSEKCIRSDTYVDEDTIDKYSKWDDLWEVPDEVRAALHNRWRREKLNETCDKLKARCRRYSELCDKIKAERTREDLFILKQARIIGMTTTAAAKYHKLLMNLGPKIMIIEEAAETLEAHIVTALTPETQHLILIGDHEQLRPNISVHELAEKNKLNVSLFERLRNLELPFSLLREQRRMRPEIRKLLTPIYHDALSDHEEVNHYPDVPGLTDNLFFFDHQESEKLERDTMSRTNTFEARMCAKLANYLVMGGMEESRITILSMYSGQRKEIYKYLREESRKTPVLKQIRVSSVDGFQGEENDIIILSLVRSDESNRGIGFLSISNRVCVALSRAKHGLYIFGNASQLRYRSTLWREVLSILEKSKKCDQFINLYCQKHPEKETQVFTFADFPLEGGCSRNCEEKMDCGHICQSICHLSSHDKIFCPENCIRTLPCGHPCNKECNKKCGKCVETIIMCPPCGHSEVVLCPDVDNFRCKERCSKKLKCGHQCREECSSPWCTAMCLTQTEVKYPGCGHIDLCLCHDIRNKLQDGCPFCR</sequence>
<dbReference type="FunFam" id="3.40.50.300:FF:001366">
    <property type="entry name" value="ATP binding protein, putative"/>
    <property type="match status" value="1"/>
</dbReference>
<dbReference type="GO" id="GO:0031048">
    <property type="term" value="P:regulatory ncRNA-mediated heterochromatin formation"/>
    <property type="evidence" value="ECO:0007669"/>
    <property type="project" value="TreeGrafter"/>
</dbReference>
<dbReference type="AlphaFoldDB" id="A0A015KM05"/>